<evidence type="ECO:0000313" key="3">
    <source>
        <dbReference type="Proteomes" id="UP000095541"/>
    </source>
</evidence>
<name>A0A174W290_BACT4</name>
<keyword evidence="1" id="KW-0472">Membrane</keyword>
<dbReference type="AlphaFoldDB" id="A0A174W290"/>
<dbReference type="RefSeq" id="WP_253281281.1">
    <property type="nucleotide sequence ID" value="NZ_CZBI01000006.1"/>
</dbReference>
<sequence>MHAHIIQQLIRIILFITIGLPIELKSFTQETIRFYMELDTPYNGAKAGQELELKYISTADFDSVSPPDFGTLIETVKGPTPHKVGHTVRNGISTDIYEQGFSYRIRSKKSGNTKLPLASIKANGKEYETPLTNVWVHQADTNIDSVKCSIQLEDSYRKGVFTTIGICFLITWLLIRLSFQKQKK</sequence>
<organism evidence="2 3">
    <name type="scientific">Bacteroides thetaiotaomicron</name>
    <dbReference type="NCBI Taxonomy" id="818"/>
    <lineage>
        <taxon>Bacteria</taxon>
        <taxon>Pseudomonadati</taxon>
        <taxon>Bacteroidota</taxon>
        <taxon>Bacteroidia</taxon>
        <taxon>Bacteroidales</taxon>
        <taxon>Bacteroidaceae</taxon>
        <taxon>Bacteroides</taxon>
    </lineage>
</organism>
<proteinExistence type="predicted"/>
<dbReference type="Proteomes" id="UP000095541">
    <property type="component" value="Unassembled WGS sequence"/>
</dbReference>
<accession>A0A174W290</accession>
<dbReference type="EMBL" id="CZBI01000006">
    <property type="protein sequence ID" value="CUQ38320.1"/>
    <property type="molecule type" value="Genomic_DNA"/>
</dbReference>
<feature type="transmembrane region" description="Helical" evidence="1">
    <location>
        <begin position="159"/>
        <end position="179"/>
    </location>
</feature>
<evidence type="ECO:0000313" key="2">
    <source>
        <dbReference type="EMBL" id="CUQ38320.1"/>
    </source>
</evidence>
<protein>
    <submittedName>
        <fullName evidence="2">Peptidase S54, rhomboid domain</fullName>
    </submittedName>
</protein>
<evidence type="ECO:0000256" key="1">
    <source>
        <dbReference type="SAM" id="Phobius"/>
    </source>
</evidence>
<reference evidence="2 3" key="1">
    <citation type="submission" date="2015-09" db="EMBL/GenBank/DDBJ databases">
        <authorList>
            <consortium name="Pathogen Informatics"/>
        </authorList>
    </citation>
    <scope>NUCLEOTIDE SEQUENCE [LARGE SCALE GENOMIC DNA]</scope>
    <source>
        <strain evidence="2 3">2789STDY5834945</strain>
    </source>
</reference>
<gene>
    <name evidence="2" type="ORF">ERS852557_04039</name>
</gene>
<keyword evidence="1" id="KW-1133">Transmembrane helix</keyword>
<keyword evidence="1" id="KW-0812">Transmembrane</keyword>